<dbReference type="GO" id="GO:0003729">
    <property type="term" value="F:mRNA binding"/>
    <property type="evidence" value="ECO:0007669"/>
    <property type="project" value="InterPro"/>
</dbReference>
<keyword evidence="1" id="KW-1277">Toxin-antitoxin system</keyword>
<dbReference type="InterPro" id="IPR012933">
    <property type="entry name" value="HicA_mRNA_interferase"/>
</dbReference>
<sequence>MILQMKYSELYRLLSSAGCYIVRHGKCHDLWVNPKTQATSLVARHPKQEVPKGTELSIKKKLLI</sequence>
<keyword evidence="4" id="KW-0378">Hydrolase</keyword>
<reference evidence="7" key="1">
    <citation type="journal article" date="2021" name="Proc. Natl. Acad. Sci. U.S.A.">
        <title>A Catalog of Tens of Thousands of Viruses from Human Metagenomes Reveals Hidden Associations with Chronic Diseases.</title>
        <authorList>
            <person name="Tisza M.J."/>
            <person name="Buck C.B."/>
        </authorList>
    </citation>
    <scope>NUCLEOTIDE SEQUENCE</scope>
    <source>
        <strain evidence="7">CtCeQ13</strain>
    </source>
</reference>
<keyword evidence="2" id="KW-0540">Nuclease</keyword>
<keyword evidence="6" id="KW-0346">Stress response</keyword>
<accession>A0A8S5PC72</accession>
<evidence type="ECO:0000256" key="2">
    <source>
        <dbReference type="ARBA" id="ARBA00022722"/>
    </source>
</evidence>
<evidence type="ECO:0000256" key="1">
    <source>
        <dbReference type="ARBA" id="ARBA00022649"/>
    </source>
</evidence>
<dbReference type="EMBL" id="BK015381">
    <property type="protein sequence ID" value="DAE03977.1"/>
    <property type="molecule type" value="Genomic_DNA"/>
</dbReference>
<protein>
    <submittedName>
        <fullName evidence="7">Toxin</fullName>
    </submittedName>
</protein>
<dbReference type="Pfam" id="PF07927">
    <property type="entry name" value="HicA_toxin"/>
    <property type="match status" value="1"/>
</dbReference>
<keyword evidence="5" id="KW-0694">RNA-binding</keyword>
<evidence type="ECO:0000256" key="6">
    <source>
        <dbReference type="ARBA" id="ARBA00023016"/>
    </source>
</evidence>
<dbReference type="Gene3D" id="3.30.920.30">
    <property type="entry name" value="Hypothetical protein"/>
    <property type="match status" value="1"/>
</dbReference>
<keyword evidence="3" id="KW-0255">Endonuclease</keyword>
<proteinExistence type="predicted"/>
<evidence type="ECO:0000256" key="5">
    <source>
        <dbReference type="ARBA" id="ARBA00022884"/>
    </source>
</evidence>
<dbReference type="InterPro" id="IPR038570">
    <property type="entry name" value="HicA_sf"/>
</dbReference>
<evidence type="ECO:0000313" key="7">
    <source>
        <dbReference type="EMBL" id="DAE03977.1"/>
    </source>
</evidence>
<organism evidence="7">
    <name type="scientific">Siphoviridae sp. ctCeQ13</name>
    <dbReference type="NCBI Taxonomy" id="2825380"/>
    <lineage>
        <taxon>Viruses</taxon>
        <taxon>Duplodnaviria</taxon>
        <taxon>Heunggongvirae</taxon>
        <taxon>Uroviricota</taxon>
        <taxon>Caudoviricetes</taxon>
    </lineage>
</organism>
<evidence type="ECO:0000256" key="4">
    <source>
        <dbReference type="ARBA" id="ARBA00022801"/>
    </source>
</evidence>
<dbReference type="GO" id="GO:0016787">
    <property type="term" value="F:hydrolase activity"/>
    <property type="evidence" value="ECO:0007669"/>
    <property type="project" value="UniProtKB-KW"/>
</dbReference>
<dbReference type="GO" id="GO:0004519">
    <property type="term" value="F:endonuclease activity"/>
    <property type="evidence" value="ECO:0007669"/>
    <property type="project" value="UniProtKB-KW"/>
</dbReference>
<name>A0A8S5PC72_9CAUD</name>
<evidence type="ECO:0000256" key="3">
    <source>
        <dbReference type="ARBA" id="ARBA00022759"/>
    </source>
</evidence>
<dbReference type="SUPFAM" id="SSF54786">
    <property type="entry name" value="YcfA/nrd intein domain"/>
    <property type="match status" value="1"/>
</dbReference>